<gene>
    <name evidence="4" type="primary">ureB</name>
    <name evidence="5" type="ORF">HNQ40_000046</name>
</gene>
<dbReference type="SUPFAM" id="SSF54111">
    <property type="entry name" value="Urease, gamma-subunit"/>
    <property type="match status" value="1"/>
</dbReference>
<dbReference type="CDD" id="cd00407">
    <property type="entry name" value="Urease_beta"/>
    <property type="match status" value="1"/>
</dbReference>
<dbReference type="EC" id="3.5.1.5" evidence="4"/>
<dbReference type="GO" id="GO:0035550">
    <property type="term" value="C:urease complex"/>
    <property type="evidence" value="ECO:0007669"/>
    <property type="project" value="InterPro"/>
</dbReference>
<reference evidence="5 6" key="1">
    <citation type="submission" date="2020-08" db="EMBL/GenBank/DDBJ databases">
        <title>Genomic Encyclopedia of Type Strains, Phase IV (KMG-IV): sequencing the most valuable type-strain genomes for metagenomic binning, comparative biology and taxonomic classification.</title>
        <authorList>
            <person name="Goeker M."/>
        </authorList>
    </citation>
    <scope>NUCLEOTIDE SEQUENCE [LARGE SCALE GENOMIC DNA]</scope>
    <source>
        <strain evidence="5 6">DSM 103725</strain>
    </source>
</reference>
<dbReference type="InterPro" id="IPR036461">
    <property type="entry name" value="Urease_betasu_sf"/>
</dbReference>
<evidence type="ECO:0000256" key="1">
    <source>
        <dbReference type="ARBA" id="ARBA00004897"/>
    </source>
</evidence>
<dbReference type="InterPro" id="IPR002019">
    <property type="entry name" value="Urease_beta-like"/>
</dbReference>
<dbReference type="Gene3D" id="2.10.150.10">
    <property type="entry name" value="Urease, beta subunit"/>
    <property type="match status" value="1"/>
</dbReference>
<dbReference type="FunFam" id="2.10.150.10:FF:000001">
    <property type="entry name" value="Urease subunit beta"/>
    <property type="match status" value="1"/>
</dbReference>
<dbReference type="NCBIfam" id="NF009712">
    <property type="entry name" value="PRK13241.1"/>
    <property type="match status" value="1"/>
</dbReference>
<evidence type="ECO:0000256" key="2">
    <source>
        <dbReference type="ARBA" id="ARBA00022801"/>
    </source>
</evidence>
<evidence type="ECO:0000256" key="4">
    <source>
        <dbReference type="HAMAP-Rule" id="MF_01954"/>
    </source>
</evidence>
<dbReference type="InterPro" id="IPR008223">
    <property type="entry name" value="Urease_gamma-beta_su"/>
</dbReference>
<dbReference type="HAMAP" id="MF_01954">
    <property type="entry name" value="Urease_beta"/>
    <property type="match status" value="1"/>
</dbReference>
<evidence type="ECO:0000313" key="6">
    <source>
        <dbReference type="Proteomes" id="UP000541810"/>
    </source>
</evidence>
<dbReference type="InterPro" id="IPR050069">
    <property type="entry name" value="Urease_subunit"/>
</dbReference>
<dbReference type="InterPro" id="IPR002026">
    <property type="entry name" value="Urease_gamma/gamma-beta_su"/>
</dbReference>
<dbReference type="GO" id="GO:0016151">
    <property type="term" value="F:nickel cation binding"/>
    <property type="evidence" value="ECO:0007669"/>
    <property type="project" value="InterPro"/>
</dbReference>
<organism evidence="5 6">
    <name type="scientific">Algisphaera agarilytica</name>
    <dbReference type="NCBI Taxonomy" id="1385975"/>
    <lineage>
        <taxon>Bacteria</taxon>
        <taxon>Pseudomonadati</taxon>
        <taxon>Planctomycetota</taxon>
        <taxon>Phycisphaerae</taxon>
        <taxon>Phycisphaerales</taxon>
        <taxon>Phycisphaeraceae</taxon>
        <taxon>Algisphaera</taxon>
    </lineage>
</organism>
<comment type="pathway">
    <text evidence="1 4">Nitrogen metabolism; urea degradation; CO(2) and NH(3) from urea (urease route): step 1/1.</text>
</comment>
<dbReference type="PIRSF" id="PIRSF001225">
    <property type="entry name" value="Urease_gammabeta"/>
    <property type="match status" value="1"/>
</dbReference>
<evidence type="ECO:0000256" key="3">
    <source>
        <dbReference type="ARBA" id="ARBA00047778"/>
    </source>
</evidence>
<dbReference type="AlphaFoldDB" id="A0A7X0H2X7"/>
<dbReference type="InterPro" id="IPR036463">
    <property type="entry name" value="Urease_gamma_sf"/>
</dbReference>
<dbReference type="NCBIfam" id="NF009682">
    <property type="entry name" value="PRK13203.1"/>
    <property type="match status" value="1"/>
</dbReference>
<keyword evidence="6" id="KW-1185">Reference proteome</keyword>
<comment type="catalytic activity">
    <reaction evidence="3 4">
        <text>urea + 2 H2O + H(+) = hydrogencarbonate + 2 NH4(+)</text>
        <dbReference type="Rhea" id="RHEA:20557"/>
        <dbReference type="ChEBI" id="CHEBI:15377"/>
        <dbReference type="ChEBI" id="CHEBI:15378"/>
        <dbReference type="ChEBI" id="CHEBI:16199"/>
        <dbReference type="ChEBI" id="CHEBI:17544"/>
        <dbReference type="ChEBI" id="CHEBI:28938"/>
        <dbReference type="EC" id="3.5.1.5"/>
    </reaction>
</comment>
<dbReference type="NCBIfam" id="TIGR00193">
    <property type="entry name" value="urease_gam"/>
    <property type="match status" value="1"/>
</dbReference>
<dbReference type="Proteomes" id="UP000541810">
    <property type="component" value="Unassembled WGS sequence"/>
</dbReference>
<dbReference type="GO" id="GO:0043419">
    <property type="term" value="P:urea catabolic process"/>
    <property type="evidence" value="ECO:0007669"/>
    <property type="project" value="UniProtKB-UniRule"/>
</dbReference>
<comment type="subunit">
    <text evidence="4">Heterotrimer of UreA (gamma), UreB (beta) and UreC (alpha) subunits. Three heterotrimers associate to form the active enzyme.</text>
</comment>
<dbReference type="PANTHER" id="PTHR33569">
    <property type="entry name" value="UREASE"/>
    <property type="match status" value="1"/>
</dbReference>
<proteinExistence type="inferred from homology"/>
<dbReference type="CDD" id="cd00390">
    <property type="entry name" value="Urease_gamma"/>
    <property type="match status" value="1"/>
</dbReference>
<dbReference type="NCBIfam" id="TIGR00192">
    <property type="entry name" value="urease_beta"/>
    <property type="match status" value="1"/>
</dbReference>
<dbReference type="NCBIfam" id="NF009671">
    <property type="entry name" value="PRK13192.1"/>
    <property type="match status" value="1"/>
</dbReference>
<dbReference type="RefSeq" id="WP_184675215.1">
    <property type="nucleotide sequence ID" value="NZ_JACHGY010000001.1"/>
</dbReference>
<name>A0A7X0H2X7_9BACT</name>
<keyword evidence="2 4" id="KW-0378">Hydrolase</keyword>
<dbReference type="SUPFAM" id="SSF51278">
    <property type="entry name" value="Urease, beta-subunit"/>
    <property type="match status" value="1"/>
</dbReference>
<sequence length="254" mass="27156">MHLTPREIEKLMLHNAGFVAQKRLARGCKLNQPETVALIATVVMELIRDGKRVAECMDLGRQMLGRRQVMPGIAEMLHDVQVEATFPDGSKLVTVHHPIAAEDGNLELALYGSFLPVPDLSVFGNASTATDSAPGQVTAQAGDIELNAGRETVSIDVTNTGDRPIQVGSHYHFIETNAGLTFDRSASYGKRLDIPAGTAVRFEPGETKTVTLVAIAGDQIIRGGNNLADGQVDSAQQSEALKRVEAQGFGNATN</sequence>
<comment type="similarity">
    <text evidence="4">Belongs to the urease beta subunit family.</text>
</comment>
<dbReference type="Pfam" id="PF00547">
    <property type="entry name" value="Urease_gamma"/>
    <property type="match status" value="1"/>
</dbReference>
<comment type="subcellular location">
    <subcellularLocation>
        <location evidence="4">Cytoplasm</location>
    </subcellularLocation>
</comment>
<dbReference type="GO" id="GO:0009039">
    <property type="term" value="F:urease activity"/>
    <property type="evidence" value="ECO:0007669"/>
    <property type="project" value="UniProtKB-UniRule"/>
</dbReference>
<dbReference type="EMBL" id="JACHGY010000001">
    <property type="protein sequence ID" value="MBB6428240.1"/>
    <property type="molecule type" value="Genomic_DNA"/>
</dbReference>
<dbReference type="Gene3D" id="3.30.280.10">
    <property type="entry name" value="Urease, gamma-like subunit"/>
    <property type="match status" value="1"/>
</dbReference>
<evidence type="ECO:0000313" key="5">
    <source>
        <dbReference type="EMBL" id="MBB6428240.1"/>
    </source>
</evidence>
<accession>A0A7X0H2X7</accession>
<comment type="caution">
    <text evidence="5">The sequence shown here is derived from an EMBL/GenBank/DDBJ whole genome shotgun (WGS) entry which is preliminary data.</text>
</comment>
<dbReference type="Pfam" id="PF00699">
    <property type="entry name" value="Urease_beta"/>
    <property type="match status" value="1"/>
</dbReference>
<keyword evidence="4" id="KW-0963">Cytoplasm</keyword>
<dbReference type="UniPathway" id="UPA00258">
    <property type="reaction ID" value="UER00370"/>
</dbReference>
<dbReference type="FunFam" id="3.30.280.10:FF:000001">
    <property type="entry name" value="Urease subunit alpha"/>
    <property type="match status" value="1"/>
</dbReference>
<dbReference type="PANTHER" id="PTHR33569:SF1">
    <property type="entry name" value="UREASE"/>
    <property type="match status" value="1"/>
</dbReference>
<protein>
    <recommendedName>
        <fullName evidence="4">Urease subunit beta</fullName>
        <ecNumber evidence="4">3.5.1.5</ecNumber>
    </recommendedName>
    <alternativeName>
        <fullName evidence="4">Urea amidohydrolase subunit beta</fullName>
    </alternativeName>
</protein>